<sequence>MNREVYLGDRGILGIEINSWTSEVRVKIDVISFLFSEGDTNGDWDESENIEEGYLVFADIQYFELSPIGMMPGDYIIEYDFKEEGEMIVFTIHSIGRPYCDKLSTMKIKSKNSWIEDKFKQKVI</sequence>
<gene>
    <name evidence="1" type="ORF">JRC44_09570</name>
</gene>
<organism evidence="1 2">
    <name type="scientific">Escherichia albertii</name>
    <dbReference type="NCBI Taxonomy" id="208962"/>
    <lineage>
        <taxon>Bacteria</taxon>
        <taxon>Pseudomonadati</taxon>
        <taxon>Pseudomonadota</taxon>
        <taxon>Gammaproteobacteria</taxon>
        <taxon>Enterobacterales</taxon>
        <taxon>Enterobacteriaceae</taxon>
        <taxon>Escherichia</taxon>
    </lineage>
</organism>
<proteinExistence type="predicted"/>
<dbReference type="InterPro" id="IPR046225">
    <property type="entry name" value="DUF6258"/>
</dbReference>
<reference evidence="1 2" key="1">
    <citation type="submission" date="2021-03" db="EMBL/GenBank/DDBJ databases">
        <title>Comparative genomics of Chinese and international isolates of Escherichia albertii: population structure and evolution of virulence and antimicrobial resistance.</title>
        <authorList>
            <person name="Wang H."/>
            <person name="Xiong Y."/>
            <person name="Luo L."/>
        </authorList>
    </citation>
    <scope>NUCLEOTIDE SEQUENCE [LARGE SCALE GENOMIC DNA]</scope>
    <source>
        <strain evidence="1 2">Sample 165</strain>
    </source>
</reference>
<evidence type="ECO:0000313" key="2">
    <source>
        <dbReference type="Proteomes" id="UP000663211"/>
    </source>
</evidence>
<accession>A0ABD7EED5</accession>
<dbReference type="EMBL" id="CP070296">
    <property type="protein sequence ID" value="QST75277.1"/>
    <property type="molecule type" value="Genomic_DNA"/>
</dbReference>
<dbReference type="Pfam" id="PF19772">
    <property type="entry name" value="DUF6258"/>
    <property type="match status" value="1"/>
</dbReference>
<dbReference type="Proteomes" id="UP000663211">
    <property type="component" value="Chromosome"/>
</dbReference>
<evidence type="ECO:0000313" key="1">
    <source>
        <dbReference type="EMBL" id="QST75277.1"/>
    </source>
</evidence>
<dbReference type="AlphaFoldDB" id="A0ABD7EED5"/>
<protein>
    <submittedName>
        <fullName evidence="1">Uncharacterized protein</fullName>
    </submittedName>
</protein>
<dbReference type="RefSeq" id="WP_025238822.1">
    <property type="nucleotide sequence ID" value="NZ_BBVJ01000019.1"/>
</dbReference>
<name>A0ABD7EED5_ESCAL</name>